<keyword evidence="2" id="KW-1185">Reference proteome</keyword>
<accession>A0A8F3C9D6</accession>
<evidence type="ECO:0000313" key="1">
    <source>
        <dbReference type="EMBL" id="QWY14117.1"/>
    </source>
</evidence>
<name>A0A8F3C9D6_9CAUD</name>
<sequence>MSTVVKPIELKGGKFSVVYKNGPREVYITETFDTLEDAKTFAKESADKEGFVYTE</sequence>
<proteinExistence type="predicted"/>
<gene>
    <name evidence="1" type="ORF">SU7_56</name>
</gene>
<protein>
    <submittedName>
        <fullName evidence="1">Uncharacterized protein</fullName>
    </submittedName>
</protein>
<evidence type="ECO:0000313" key="2">
    <source>
        <dbReference type="Proteomes" id="UP000693883"/>
    </source>
</evidence>
<dbReference type="EMBL" id="MZ342906">
    <property type="protein sequence ID" value="QWY14117.1"/>
    <property type="molecule type" value="Genomic_DNA"/>
</dbReference>
<organism evidence="1 2">
    <name type="scientific">Escherichia phage vB_EcoP_SU7</name>
    <dbReference type="NCBI Taxonomy" id="2849626"/>
    <lineage>
        <taxon>Viruses</taxon>
        <taxon>Duplodnaviria</taxon>
        <taxon>Heunggongvirae</taxon>
        <taxon>Uroviricota</taxon>
        <taxon>Caudoviricetes</taxon>
        <taxon>Mktvariviridae</taxon>
        <taxon>Gordonclarkvirinae</taxon>
        <taxon>Suseptimavirus</taxon>
        <taxon>Suseptimavirus SU7</taxon>
    </lineage>
</organism>
<dbReference type="Proteomes" id="UP000693883">
    <property type="component" value="Segment"/>
</dbReference>
<reference evidence="1 2" key="1">
    <citation type="submission" date="2021-06" db="EMBL/GenBank/DDBJ databases">
        <title>Complete genome sequence of vB_EcoP_SU7, a Podoviridae coliphage with C3 morphotype.</title>
        <authorList>
            <person name="Koonjan S."/>
            <person name="Cooper C.J."/>
            <person name="Nilsson A.S."/>
        </authorList>
    </citation>
    <scope>NUCLEOTIDE SEQUENCE [LARGE SCALE GENOMIC DNA]</scope>
</reference>